<dbReference type="Proteomes" id="UP000288716">
    <property type="component" value="Unassembled WGS sequence"/>
</dbReference>
<evidence type="ECO:0000313" key="6">
    <source>
        <dbReference type="EMBL" id="RWS30228.1"/>
    </source>
</evidence>
<evidence type="ECO:0000256" key="2">
    <source>
        <dbReference type="ARBA" id="ARBA00022487"/>
    </source>
</evidence>
<protein>
    <submittedName>
        <fullName evidence="6">Acetylcholinesterase-like protein</fullName>
    </submittedName>
</protein>
<feature type="domain" description="Carboxylesterase type B" evidence="5">
    <location>
        <begin position="2"/>
        <end position="308"/>
    </location>
</feature>
<reference evidence="6 7" key="1">
    <citation type="journal article" date="2018" name="Gigascience">
        <title>Genomes of trombidid mites reveal novel predicted allergens and laterally-transferred genes associated with secondary metabolism.</title>
        <authorList>
            <person name="Dong X."/>
            <person name="Chaisiri K."/>
            <person name="Xia D."/>
            <person name="Armstrong S.D."/>
            <person name="Fang Y."/>
            <person name="Donnelly M.J."/>
            <person name="Kadowaki T."/>
            <person name="McGarry J.W."/>
            <person name="Darby A.C."/>
            <person name="Makepeace B.L."/>
        </authorList>
    </citation>
    <scope>NUCLEOTIDE SEQUENCE [LARGE SCALE GENOMIC DNA]</scope>
    <source>
        <strain evidence="6">UoL-UT</strain>
    </source>
</reference>
<gene>
    <name evidence="6" type="ORF">B4U80_13630</name>
</gene>
<dbReference type="STRING" id="299467.A0A443SRS2"/>
<dbReference type="SUPFAM" id="SSF53474">
    <property type="entry name" value="alpha/beta-Hydrolases"/>
    <property type="match status" value="1"/>
</dbReference>
<keyword evidence="7" id="KW-1185">Reference proteome</keyword>
<dbReference type="OrthoDB" id="408631at2759"/>
<evidence type="ECO:0000256" key="1">
    <source>
        <dbReference type="ARBA" id="ARBA00005964"/>
    </source>
</evidence>
<evidence type="ECO:0000259" key="5">
    <source>
        <dbReference type="Pfam" id="PF00135"/>
    </source>
</evidence>
<sequence length="335" mass="38183">MSSGGPLAPIMLLGEAAAFARFEKFALAANCPLPKRKEGSEDPVKITKECLECLQKLTPEQVNEIHTKVLSSKKDIPYFPNEDTDWLGGNPFDNVKKVKYEGVNDVMMTSNSNEAAVMVAAGLHKLYPPLKGECKKLTLDQLMEEMKKMAGSAGGSQMSQMQMMLPMMFRSVDKNNPVAVRERVISLASDGMFFCLDLQFIAGFCKNKGKHLYFLRFDMRPSKSYYAPWLTGSQHGDELQYVWGFPLDPANKDHYDAHEKDVSDKMITFFADFAKHGNPVKHLKITWHPMHDKKRTYMNINEKEIKEHKKVPKNCCNDLNRYYGMGRSFLKNYKP</sequence>
<keyword evidence="3" id="KW-0378">Hydrolase</keyword>
<dbReference type="Gene3D" id="3.40.50.1820">
    <property type="entry name" value="alpha/beta hydrolase"/>
    <property type="match status" value="1"/>
</dbReference>
<comment type="caution">
    <text evidence="6">The sequence shown here is derived from an EMBL/GenBank/DDBJ whole genome shotgun (WGS) entry which is preliminary data.</text>
</comment>
<accession>A0A443SRS2</accession>
<dbReference type="VEuPathDB" id="VectorBase:LDEU001812"/>
<comment type="similarity">
    <text evidence="1">Belongs to the type-B carboxylesterase/lipase family.</text>
</comment>
<dbReference type="InterPro" id="IPR029058">
    <property type="entry name" value="AB_hydrolase_fold"/>
</dbReference>
<dbReference type="PANTHER" id="PTHR43918:SF4">
    <property type="entry name" value="CARBOXYLIC ESTER HYDROLASE"/>
    <property type="match status" value="1"/>
</dbReference>
<organism evidence="6 7">
    <name type="scientific">Leptotrombidium deliense</name>
    <dbReference type="NCBI Taxonomy" id="299467"/>
    <lineage>
        <taxon>Eukaryota</taxon>
        <taxon>Metazoa</taxon>
        <taxon>Ecdysozoa</taxon>
        <taxon>Arthropoda</taxon>
        <taxon>Chelicerata</taxon>
        <taxon>Arachnida</taxon>
        <taxon>Acari</taxon>
        <taxon>Acariformes</taxon>
        <taxon>Trombidiformes</taxon>
        <taxon>Prostigmata</taxon>
        <taxon>Anystina</taxon>
        <taxon>Parasitengona</taxon>
        <taxon>Trombiculoidea</taxon>
        <taxon>Trombiculidae</taxon>
        <taxon>Leptotrombidium</taxon>
    </lineage>
</organism>
<evidence type="ECO:0000256" key="3">
    <source>
        <dbReference type="ARBA" id="ARBA00022801"/>
    </source>
</evidence>
<name>A0A443SRS2_9ACAR</name>
<dbReference type="Pfam" id="PF00135">
    <property type="entry name" value="COesterase"/>
    <property type="match status" value="1"/>
</dbReference>
<dbReference type="GO" id="GO:0052689">
    <property type="term" value="F:carboxylic ester hydrolase activity"/>
    <property type="evidence" value="ECO:0007669"/>
    <property type="project" value="UniProtKB-KW"/>
</dbReference>
<evidence type="ECO:0000256" key="4">
    <source>
        <dbReference type="ARBA" id="ARBA00023180"/>
    </source>
</evidence>
<dbReference type="InterPro" id="IPR050654">
    <property type="entry name" value="AChE-related_enzymes"/>
</dbReference>
<proteinExistence type="inferred from homology"/>
<evidence type="ECO:0000313" key="7">
    <source>
        <dbReference type="Proteomes" id="UP000288716"/>
    </source>
</evidence>
<dbReference type="InterPro" id="IPR002018">
    <property type="entry name" value="CarbesteraseB"/>
</dbReference>
<keyword evidence="4" id="KW-0325">Glycoprotein</keyword>
<dbReference type="AlphaFoldDB" id="A0A443SRS2"/>
<keyword evidence="2" id="KW-0719">Serine esterase</keyword>
<dbReference type="EMBL" id="NCKV01000587">
    <property type="protein sequence ID" value="RWS30228.1"/>
    <property type="molecule type" value="Genomic_DNA"/>
</dbReference>
<dbReference type="PANTHER" id="PTHR43918">
    <property type="entry name" value="ACETYLCHOLINESTERASE"/>
    <property type="match status" value="1"/>
</dbReference>